<dbReference type="EMBL" id="QOQD01000002">
    <property type="protein sequence ID" value="RCL74410.1"/>
    <property type="molecule type" value="Genomic_DNA"/>
</dbReference>
<reference evidence="9 10" key="1">
    <citation type="journal article" date="2018" name="Microbiome">
        <title>Fine metagenomic profile of the Mediterranean stratified and mixed water columns revealed by assembly and recruitment.</title>
        <authorList>
            <person name="Haro-Moreno J.M."/>
            <person name="Lopez-Perez M."/>
            <person name="De La Torre J.R."/>
            <person name="Picazo A."/>
            <person name="Camacho A."/>
            <person name="Rodriguez-Valera F."/>
        </authorList>
    </citation>
    <scope>NUCLEOTIDE SEQUENCE [LARGE SCALE GENOMIC DNA]</scope>
    <source>
        <strain evidence="9">MED-G57</strain>
    </source>
</reference>
<dbReference type="Gene3D" id="1.10.540.10">
    <property type="entry name" value="Acyl-CoA dehydrogenase/oxidase, N-terminal domain"/>
    <property type="match status" value="1"/>
</dbReference>
<comment type="cofactor">
    <cofactor evidence="1 5">
        <name>FAD</name>
        <dbReference type="ChEBI" id="CHEBI:57692"/>
    </cofactor>
</comment>
<evidence type="ECO:0000313" key="9">
    <source>
        <dbReference type="EMBL" id="RCL74410.1"/>
    </source>
</evidence>
<dbReference type="InterPro" id="IPR013786">
    <property type="entry name" value="AcylCoA_DH/ox_N"/>
</dbReference>
<evidence type="ECO:0000256" key="2">
    <source>
        <dbReference type="ARBA" id="ARBA00009347"/>
    </source>
</evidence>
<dbReference type="PANTHER" id="PTHR43884">
    <property type="entry name" value="ACYL-COA DEHYDROGENASE"/>
    <property type="match status" value="1"/>
</dbReference>
<accession>A0A368DRE4</accession>
<comment type="caution">
    <text evidence="9">The sequence shown here is derived from an EMBL/GenBank/DDBJ whole genome shotgun (WGS) entry which is preliminary data.</text>
</comment>
<dbReference type="SUPFAM" id="SSF47203">
    <property type="entry name" value="Acyl-CoA dehydrogenase C-terminal domain-like"/>
    <property type="match status" value="1"/>
</dbReference>
<dbReference type="PANTHER" id="PTHR43884:SF12">
    <property type="entry name" value="ISOVALERYL-COA DEHYDROGENASE, MITOCHONDRIAL-RELATED"/>
    <property type="match status" value="1"/>
</dbReference>
<dbReference type="Pfam" id="PF02770">
    <property type="entry name" value="Acyl-CoA_dh_M"/>
    <property type="match status" value="1"/>
</dbReference>
<dbReference type="Proteomes" id="UP000253570">
    <property type="component" value="Unassembled WGS sequence"/>
</dbReference>
<dbReference type="PROSITE" id="PS00073">
    <property type="entry name" value="ACYL_COA_DH_2"/>
    <property type="match status" value="1"/>
</dbReference>
<name>A0A368DRE4_9PROT</name>
<evidence type="ECO:0000259" key="6">
    <source>
        <dbReference type="Pfam" id="PF00441"/>
    </source>
</evidence>
<feature type="domain" description="Acyl-CoA dehydrogenase/oxidase N-terminal" evidence="8">
    <location>
        <begin position="8"/>
        <end position="119"/>
    </location>
</feature>
<evidence type="ECO:0000256" key="4">
    <source>
        <dbReference type="ARBA" id="ARBA00022827"/>
    </source>
</evidence>
<evidence type="ECO:0000256" key="1">
    <source>
        <dbReference type="ARBA" id="ARBA00001974"/>
    </source>
</evidence>
<evidence type="ECO:0000313" key="10">
    <source>
        <dbReference type="Proteomes" id="UP000253570"/>
    </source>
</evidence>
<dbReference type="GO" id="GO:0050660">
    <property type="term" value="F:flavin adenine dinucleotide binding"/>
    <property type="evidence" value="ECO:0007669"/>
    <property type="project" value="InterPro"/>
</dbReference>
<dbReference type="AlphaFoldDB" id="A0A368DRE4"/>
<dbReference type="Pfam" id="PF00441">
    <property type="entry name" value="Acyl-CoA_dh_1"/>
    <property type="match status" value="1"/>
</dbReference>
<evidence type="ECO:0000256" key="5">
    <source>
        <dbReference type="RuleBase" id="RU362125"/>
    </source>
</evidence>
<dbReference type="SUPFAM" id="SSF56645">
    <property type="entry name" value="Acyl-CoA dehydrogenase NM domain-like"/>
    <property type="match status" value="1"/>
</dbReference>
<dbReference type="Gene3D" id="2.40.110.10">
    <property type="entry name" value="Butyryl-CoA Dehydrogenase, subunit A, domain 2"/>
    <property type="match status" value="1"/>
</dbReference>
<protein>
    <submittedName>
        <fullName evidence="9">Acyl-CoA dehydrogenase</fullName>
    </submittedName>
</protein>
<evidence type="ECO:0000256" key="3">
    <source>
        <dbReference type="ARBA" id="ARBA00022630"/>
    </source>
</evidence>
<dbReference type="Gene3D" id="1.20.140.10">
    <property type="entry name" value="Butyryl-CoA Dehydrogenase, subunit A, domain 3"/>
    <property type="match status" value="1"/>
</dbReference>
<organism evidence="9 10">
    <name type="scientific">PS1 clade bacterium</name>
    <dbReference type="NCBI Taxonomy" id="2175152"/>
    <lineage>
        <taxon>Bacteria</taxon>
        <taxon>Pseudomonadati</taxon>
        <taxon>Pseudomonadota</taxon>
        <taxon>Alphaproteobacteria</taxon>
        <taxon>PS1 clade</taxon>
    </lineage>
</organism>
<dbReference type="InterPro" id="IPR009100">
    <property type="entry name" value="AcylCoA_DH/oxidase_NM_dom_sf"/>
</dbReference>
<dbReference type="InterPro" id="IPR046373">
    <property type="entry name" value="Acyl-CoA_Oxase/DH_mid-dom_sf"/>
</dbReference>
<dbReference type="GO" id="GO:0003995">
    <property type="term" value="F:acyl-CoA dehydrogenase activity"/>
    <property type="evidence" value="ECO:0007669"/>
    <property type="project" value="InterPro"/>
</dbReference>
<dbReference type="InterPro" id="IPR037069">
    <property type="entry name" value="AcylCoA_DH/ox_N_sf"/>
</dbReference>
<sequence length="399" mass="44163">MHDMFIQTEEQKAILESVKKFVDDVVKPKAAELDAMDTPAKRYCGDIVKSANDLGLRTMTLSEKYGGLSADSLTTAMVVEELAIGDVGVSVTMAQTMKLATIMEKALNEDQAKRALVPFTEDPEAVLGIGITEPDNASNYFLPYPTPFRTFAEKVDGGFVINGMKHFISNGNRASFYLLFVQTEKGKPMLEGTTCFLLEKGREGFTIGRVHDKMGESLANNAELIFQDCFIPDENIVGEIGKGFQLLQKFFPSSNSFAAASCLGVGEALYDKAEQWAKIRVQGGRPLIEHDGIRAQLGEMRMLLDAARSYTHRACYLADNQDQGWDWTLGALPKAMASQAVWKVATWTMEIHGGHGYMKEFGVEKLLRDAAGWLHSDGVNRTLFLKAANYMYGLDLYNK</sequence>
<keyword evidence="5" id="KW-0560">Oxidoreductase</keyword>
<dbReference type="InterPro" id="IPR006089">
    <property type="entry name" value="Acyl-CoA_DH_CS"/>
</dbReference>
<gene>
    <name evidence="9" type="ORF">DBW71_01405</name>
</gene>
<keyword evidence="3 5" id="KW-0285">Flavoprotein</keyword>
<dbReference type="PIRSF" id="PIRSF016578">
    <property type="entry name" value="HsaA"/>
    <property type="match status" value="1"/>
</dbReference>
<keyword evidence="4 5" id="KW-0274">FAD</keyword>
<evidence type="ECO:0000259" key="7">
    <source>
        <dbReference type="Pfam" id="PF02770"/>
    </source>
</evidence>
<comment type="similarity">
    <text evidence="2 5">Belongs to the acyl-CoA dehydrogenase family.</text>
</comment>
<dbReference type="InterPro" id="IPR036250">
    <property type="entry name" value="AcylCo_DH-like_C"/>
</dbReference>
<feature type="domain" description="Acyl-CoA dehydrogenase/oxidase C-terminal" evidence="6">
    <location>
        <begin position="241"/>
        <end position="371"/>
    </location>
</feature>
<proteinExistence type="inferred from homology"/>
<dbReference type="InterPro" id="IPR006091">
    <property type="entry name" value="Acyl-CoA_Oxase/DH_mid-dom"/>
</dbReference>
<evidence type="ECO:0000259" key="8">
    <source>
        <dbReference type="Pfam" id="PF02771"/>
    </source>
</evidence>
<dbReference type="InterPro" id="IPR009075">
    <property type="entry name" value="AcylCo_DH/oxidase_C"/>
</dbReference>
<feature type="domain" description="Acyl-CoA oxidase/dehydrogenase middle" evidence="7">
    <location>
        <begin position="129"/>
        <end position="229"/>
    </location>
</feature>
<dbReference type="Pfam" id="PF02771">
    <property type="entry name" value="Acyl-CoA_dh_N"/>
    <property type="match status" value="1"/>
</dbReference>